<dbReference type="PROSITE" id="PS50800">
    <property type="entry name" value="SAP"/>
    <property type="match status" value="1"/>
</dbReference>
<evidence type="ECO:0000313" key="3">
    <source>
        <dbReference type="EMBL" id="CAH3114822.1"/>
    </source>
</evidence>
<evidence type="ECO:0000313" key="4">
    <source>
        <dbReference type="Proteomes" id="UP001159428"/>
    </source>
</evidence>
<dbReference type="SMART" id="SM00513">
    <property type="entry name" value="SAP"/>
    <property type="match status" value="1"/>
</dbReference>
<organism evidence="3 4">
    <name type="scientific">Pocillopora meandrina</name>
    <dbReference type="NCBI Taxonomy" id="46732"/>
    <lineage>
        <taxon>Eukaryota</taxon>
        <taxon>Metazoa</taxon>
        <taxon>Cnidaria</taxon>
        <taxon>Anthozoa</taxon>
        <taxon>Hexacorallia</taxon>
        <taxon>Scleractinia</taxon>
        <taxon>Astrocoeniina</taxon>
        <taxon>Pocilloporidae</taxon>
        <taxon>Pocillopora</taxon>
    </lineage>
</organism>
<dbReference type="EMBL" id="CALNXJ010000014">
    <property type="protein sequence ID" value="CAH3114822.1"/>
    <property type="molecule type" value="Genomic_DNA"/>
</dbReference>
<evidence type="ECO:0000259" key="2">
    <source>
        <dbReference type="PROSITE" id="PS50800"/>
    </source>
</evidence>
<accession>A0AAU9WF01</accession>
<feature type="domain" description="SAP" evidence="2">
    <location>
        <begin position="39"/>
        <end position="73"/>
    </location>
</feature>
<dbReference type="Gene3D" id="1.10.720.30">
    <property type="entry name" value="SAP domain"/>
    <property type="match status" value="1"/>
</dbReference>
<dbReference type="InterPro" id="IPR036361">
    <property type="entry name" value="SAP_dom_sf"/>
</dbReference>
<feature type="region of interest" description="Disordered" evidence="1">
    <location>
        <begin position="1"/>
        <end position="32"/>
    </location>
</feature>
<keyword evidence="4" id="KW-1185">Reference proteome</keyword>
<dbReference type="Pfam" id="PF02037">
    <property type="entry name" value="SAP"/>
    <property type="match status" value="1"/>
</dbReference>
<sequence length="111" mass="12662">MPESSSLPANNSHGKNDSNLKHSTFERKDEMVPLTEKEIRSLTIPALKDELAKRNLSKKGNKQTLVSRLKANSSRQILPNLTFNCELTKLQDENNALKQRLHDVEDPYYSL</sequence>
<feature type="compositionally biased region" description="Polar residues" evidence="1">
    <location>
        <begin position="1"/>
        <end position="13"/>
    </location>
</feature>
<dbReference type="InterPro" id="IPR003034">
    <property type="entry name" value="SAP_dom"/>
</dbReference>
<dbReference type="AlphaFoldDB" id="A0AAU9WF01"/>
<comment type="caution">
    <text evidence="3">The sequence shown here is derived from an EMBL/GenBank/DDBJ whole genome shotgun (WGS) entry which is preliminary data.</text>
</comment>
<proteinExistence type="predicted"/>
<reference evidence="3 4" key="1">
    <citation type="submission" date="2022-05" db="EMBL/GenBank/DDBJ databases">
        <authorList>
            <consortium name="Genoscope - CEA"/>
            <person name="William W."/>
        </authorList>
    </citation>
    <scope>NUCLEOTIDE SEQUENCE [LARGE SCALE GENOMIC DNA]</scope>
</reference>
<evidence type="ECO:0000256" key="1">
    <source>
        <dbReference type="SAM" id="MobiDB-lite"/>
    </source>
</evidence>
<feature type="non-terminal residue" evidence="3">
    <location>
        <position position="111"/>
    </location>
</feature>
<protein>
    <recommendedName>
        <fullName evidence="2">SAP domain-containing protein</fullName>
    </recommendedName>
</protein>
<feature type="compositionally biased region" description="Basic and acidic residues" evidence="1">
    <location>
        <begin position="14"/>
        <end position="32"/>
    </location>
</feature>
<name>A0AAU9WF01_9CNID</name>
<dbReference type="SUPFAM" id="SSF68906">
    <property type="entry name" value="SAP domain"/>
    <property type="match status" value="1"/>
</dbReference>
<gene>
    <name evidence="3" type="ORF">PMEA_00005671</name>
</gene>
<dbReference type="Proteomes" id="UP001159428">
    <property type="component" value="Unassembled WGS sequence"/>
</dbReference>